<gene>
    <name evidence="3" type="ORF">TCAL_15897</name>
</gene>
<feature type="coiled-coil region" evidence="1">
    <location>
        <begin position="170"/>
        <end position="202"/>
    </location>
</feature>
<dbReference type="GO" id="GO:1990253">
    <property type="term" value="P:cellular response to leucine starvation"/>
    <property type="evidence" value="ECO:0007669"/>
    <property type="project" value="TreeGrafter"/>
</dbReference>
<protein>
    <submittedName>
        <fullName evidence="3">Uncharacterized protein</fullName>
    </submittedName>
</protein>
<evidence type="ECO:0000256" key="2">
    <source>
        <dbReference type="SAM" id="MobiDB-lite"/>
    </source>
</evidence>
<feature type="region of interest" description="Disordered" evidence="2">
    <location>
        <begin position="125"/>
        <end position="164"/>
    </location>
</feature>
<dbReference type="Proteomes" id="UP000318571">
    <property type="component" value="Chromosome 5"/>
</dbReference>
<organism evidence="3 4">
    <name type="scientific">Tigriopus californicus</name>
    <name type="common">Marine copepod</name>
    <dbReference type="NCBI Taxonomy" id="6832"/>
    <lineage>
        <taxon>Eukaryota</taxon>
        <taxon>Metazoa</taxon>
        <taxon>Ecdysozoa</taxon>
        <taxon>Arthropoda</taxon>
        <taxon>Crustacea</taxon>
        <taxon>Multicrustacea</taxon>
        <taxon>Hexanauplia</taxon>
        <taxon>Copepoda</taxon>
        <taxon>Harpacticoida</taxon>
        <taxon>Harpacticidae</taxon>
        <taxon>Tigriopus</taxon>
    </lineage>
</organism>
<sequence>PLLTCAFQASSRQFCSELVTFHQDEFHTLCIRDSSEECLPWLKGLRFASQRMKNLNTLNILLAHRPWMINQDTIKSLTNAPLGRDKWSVPELVHAIILLSHYHAFACFAKGCGFLQPIAEITPKNHSNLKGRESSPDITTNDELSGTGTPLEGHAPSHHNNASHDTGLQVQSILQKMETLSANRAELEIDELKRRFEDIKSQATNEDFESPSTDDDSNKMKMIHTLIYSDQDTLEYVDFISRENPGQYSTHRMNDFSWKIHGFPTAESLYNEDICRSLDDKFDIISNLTYMTIGKYTSVDTTMFRRSVQNYIQCLYGIRQDDYDYGEVNELLPRPLKKYIKTLCCYPDRCQLSDYQSIMTDFLDSEKVHVCLLACEAKFEASLIYALRGISQYFSGSR</sequence>
<dbReference type="GO" id="GO:0016684">
    <property type="term" value="F:oxidoreductase activity, acting on peroxide as acceptor"/>
    <property type="evidence" value="ECO:0007669"/>
    <property type="project" value="TreeGrafter"/>
</dbReference>
<keyword evidence="1" id="KW-0175">Coiled coil</keyword>
<accession>A0A553PHV8</accession>
<dbReference type="OMA" id="CSYLINI"/>
<dbReference type="InterPro" id="IPR006730">
    <property type="entry name" value="Sestrin"/>
</dbReference>
<keyword evidence="4" id="KW-1185">Reference proteome</keyword>
<feature type="non-terminal residue" evidence="3">
    <location>
        <position position="1"/>
    </location>
</feature>
<dbReference type="AlphaFoldDB" id="A0A553PHV8"/>
<dbReference type="STRING" id="6832.A0A553PHV8"/>
<dbReference type="GO" id="GO:0016239">
    <property type="term" value="P:positive regulation of macroautophagy"/>
    <property type="evidence" value="ECO:0007669"/>
    <property type="project" value="TreeGrafter"/>
</dbReference>
<reference evidence="3 4" key="1">
    <citation type="journal article" date="2018" name="Nat. Ecol. Evol.">
        <title>Genomic signatures of mitonuclear coevolution across populations of Tigriopus californicus.</title>
        <authorList>
            <person name="Barreto F.S."/>
            <person name="Watson E.T."/>
            <person name="Lima T.G."/>
            <person name="Willett C.S."/>
            <person name="Edmands S."/>
            <person name="Li W."/>
            <person name="Burton R.S."/>
        </authorList>
    </citation>
    <scope>NUCLEOTIDE SEQUENCE [LARGE SCALE GENOMIC DNA]</scope>
    <source>
        <strain evidence="3 4">San Diego</strain>
    </source>
</reference>
<dbReference type="GO" id="GO:0071233">
    <property type="term" value="P:cellular response to L-leucine"/>
    <property type="evidence" value="ECO:0007669"/>
    <property type="project" value="TreeGrafter"/>
</dbReference>
<comment type="caution">
    <text evidence="3">The sequence shown here is derived from an EMBL/GenBank/DDBJ whole genome shotgun (WGS) entry which is preliminary data.</text>
</comment>
<proteinExistence type="predicted"/>
<dbReference type="GO" id="GO:0005634">
    <property type="term" value="C:nucleus"/>
    <property type="evidence" value="ECO:0007669"/>
    <property type="project" value="InterPro"/>
</dbReference>
<dbReference type="GO" id="GO:0070728">
    <property type="term" value="F:L-leucine binding"/>
    <property type="evidence" value="ECO:0007669"/>
    <property type="project" value="TreeGrafter"/>
</dbReference>
<dbReference type="GO" id="GO:1904262">
    <property type="term" value="P:negative regulation of TORC1 signaling"/>
    <property type="evidence" value="ECO:0007669"/>
    <property type="project" value="TreeGrafter"/>
</dbReference>
<dbReference type="EMBL" id="VCGU01000004">
    <property type="protein sequence ID" value="TRY77259.1"/>
    <property type="molecule type" value="Genomic_DNA"/>
</dbReference>
<name>A0A553PHV8_TIGCA</name>
<evidence type="ECO:0000313" key="3">
    <source>
        <dbReference type="EMBL" id="TRY77259.1"/>
    </source>
</evidence>
<dbReference type="GO" id="GO:1901031">
    <property type="term" value="P:regulation of response to reactive oxygen species"/>
    <property type="evidence" value="ECO:0007669"/>
    <property type="project" value="InterPro"/>
</dbReference>
<evidence type="ECO:0000313" key="4">
    <source>
        <dbReference type="Proteomes" id="UP000318571"/>
    </source>
</evidence>
<dbReference type="Pfam" id="PF04636">
    <property type="entry name" value="PA26"/>
    <property type="match status" value="1"/>
</dbReference>
<evidence type="ECO:0000256" key="1">
    <source>
        <dbReference type="SAM" id="Coils"/>
    </source>
</evidence>
<dbReference type="PANTHER" id="PTHR12474">
    <property type="entry name" value="P53 REGULATED PA26 NUCLEAR PROTEIN SESTRIN"/>
    <property type="match status" value="1"/>
</dbReference>
<dbReference type="PANTHER" id="PTHR12474:SF0">
    <property type="entry name" value="SESTRIN HOMOLOG"/>
    <property type="match status" value="1"/>
</dbReference>
<feature type="compositionally biased region" description="Polar residues" evidence="2">
    <location>
        <begin position="136"/>
        <end position="148"/>
    </location>
</feature>